<protein>
    <submittedName>
        <fullName evidence="1">Uncharacterized protein</fullName>
    </submittedName>
</protein>
<dbReference type="EMBL" id="JAWDJW010006335">
    <property type="protein sequence ID" value="KAK3065471.1"/>
    <property type="molecule type" value="Genomic_DNA"/>
</dbReference>
<reference evidence="1" key="1">
    <citation type="submission" date="2024-09" db="EMBL/GenBank/DDBJ databases">
        <title>Black Yeasts Isolated from many extreme environments.</title>
        <authorList>
            <person name="Coleine C."/>
            <person name="Stajich J.E."/>
            <person name="Selbmann L."/>
        </authorList>
    </citation>
    <scope>NUCLEOTIDE SEQUENCE</scope>
    <source>
        <strain evidence="1">CCFEE 5737</strain>
    </source>
</reference>
<organism evidence="1 2">
    <name type="scientific">Coniosporium uncinatum</name>
    <dbReference type="NCBI Taxonomy" id="93489"/>
    <lineage>
        <taxon>Eukaryota</taxon>
        <taxon>Fungi</taxon>
        <taxon>Dikarya</taxon>
        <taxon>Ascomycota</taxon>
        <taxon>Pezizomycotina</taxon>
        <taxon>Dothideomycetes</taxon>
        <taxon>Dothideomycetes incertae sedis</taxon>
        <taxon>Coniosporium</taxon>
    </lineage>
</organism>
<gene>
    <name evidence="1" type="ORF">LTS18_006182</name>
</gene>
<comment type="caution">
    <text evidence="1">The sequence shown here is derived from an EMBL/GenBank/DDBJ whole genome shotgun (WGS) entry which is preliminary data.</text>
</comment>
<evidence type="ECO:0000313" key="2">
    <source>
        <dbReference type="Proteomes" id="UP001186974"/>
    </source>
</evidence>
<sequence length="198" mass="22534">MAPHYSEVPSKYIQYADISVQFPHFPHTAMYSVNRQIAHEYALRTKIQIPTQPIDLFVREDWKYEHPQHPPLETLEPILSLVKDVEVWLSDPWLFATSNEFREIILAYVGVGQCLAYAGWNPKVSYARAYKGRDQIAPMDRKADGAIAESSSGRRSLHRHLVEDGADRREKVACEDVRSLRAADGKDYVSSKCGAGCR</sequence>
<dbReference type="Proteomes" id="UP001186974">
    <property type="component" value="Unassembled WGS sequence"/>
</dbReference>
<proteinExistence type="predicted"/>
<accession>A0ACC3DDJ4</accession>
<keyword evidence="2" id="KW-1185">Reference proteome</keyword>
<evidence type="ECO:0000313" key="1">
    <source>
        <dbReference type="EMBL" id="KAK3065471.1"/>
    </source>
</evidence>
<name>A0ACC3DDJ4_9PEZI</name>